<protein>
    <submittedName>
        <fullName evidence="1">Uncharacterized protein</fullName>
    </submittedName>
</protein>
<organism evidence="1">
    <name type="scientific">Arundo donax</name>
    <name type="common">Giant reed</name>
    <name type="synonym">Donax arundinaceus</name>
    <dbReference type="NCBI Taxonomy" id="35708"/>
    <lineage>
        <taxon>Eukaryota</taxon>
        <taxon>Viridiplantae</taxon>
        <taxon>Streptophyta</taxon>
        <taxon>Embryophyta</taxon>
        <taxon>Tracheophyta</taxon>
        <taxon>Spermatophyta</taxon>
        <taxon>Magnoliopsida</taxon>
        <taxon>Liliopsida</taxon>
        <taxon>Poales</taxon>
        <taxon>Poaceae</taxon>
        <taxon>PACMAD clade</taxon>
        <taxon>Arundinoideae</taxon>
        <taxon>Arundineae</taxon>
        <taxon>Arundo</taxon>
    </lineage>
</organism>
<name>A0A0A9F203_ARUDO</name>
<sequence>MRDLHKQVGFVLILGVFSVTRRSCGSAAR</sequence>
<dbReference type="AlphaFoldDB" id="A0A0A9F203"/>
<dbReference type="EMBL" id="GBRH01193765">
    <property type="protein sequence ID" value="JAE04131.1"/>
    <property type="molecule type" value="Transcribed_RNA"/>
</dbReference>
<evidence type="ECO:0000313" key="1">
    <source>
        <dbReference type="EMBL" id="JAE04131.1"/>
    </source>
</evidence>
<proteinExistence type="predicted"/>
<reference evidence="1" key="1">
    <citation type="submission" date="2014-09" db="EMBL/GenBank/DDBJ databases">
        <authorList>
            <person name="Magalhaes I.L.F."/>
            <person name="Oliveira U."/>
            <person name="Santos F.R."/>
            <person name="Vidigal T.H.D.A."/>
            <person name="Brescovit A.D."/>
            <person name="Santos A.J."/>
        </authorList>
    </citation>
    <scope>NUCLEOTIDE SEQUENCE</scope>
    <source>
        <tissue evidence="1">Shoot tissue taken approximately 20 cm above the soil surface</tissue>
    </source>
</reference>
<accession>A0A0A9F203</accession>
<reference evidence="1" key="2">
    <citation type="journal article" date="2015" name="Data Brief">
        <title>Shoot transcriptome of the giant reed, Arundo donax.</title>
        <authorList>
            <person name="Barrero R.A."/>
            <person name="Guerrero F.D."/>
            <person name="Moolhuijzen P."/>
            <person name="Goolsby J.A."/>
            <person name="Tidwell J."/>
            <person name="Bellgard S.E."/>
            <person name="Bellgard M.I."/>
        </authorList>
    </citation>
    <scope>NUCLEOTIDE SEQUENCE</scope>
    <source>
        <tissue evidence="1">Shoot tissue taken approximately 20 cm above the soil surface</tissue>
    </source>
</reference>